<keyword evidence="4" id="KW-0472">Membrane</keyword>
<evidence type="ECO:0000256" key="1">
    <source>
        <dbReference type="ARBA" id="ARBA00012528"/>
    </source>
</evidence>
<feature type="region of interest" description="Disordered" evidence="3">
    <location>
        <begin position="298"/>
        <end position="338"/>
    </location>
</feature>
<proteinExistence type="predicted"/>
<keyword evidence="7" id="KW-1185">Reference proteome</keyword>
<dbReference type="InterPro" id="IPR029787">
    <property type="entry name" value="Nucleotide_cyclase"/>
</dbReference>
<keyword evidence="4" id="KW-1133">Transmembrane helix</keyword>
<protein>
    <recommendedName>
        <fullName evidence="1">diguanylate cyclase</fullName>
        <ecNumber evidence="1">2.7.7.65</ecNumber>
    </recommendedName>
</protein>
<dbReference type="InterPro" id="IPR000160">
    <property type="entry name" value="GGDEF_dom"/>
</dbReference>
<reference evidence="6" key="2">
    <citation type="submission" date="2020-09" db="EMBL/GenBank/DDBJ databases">
        <authorList>
            <person name="Sun Q."/>
            <person name="Zhou Y."/>
        </authorList>
    </citation>
    <scope>NUCLEOTIDE SEQUENCE</scope>
    <source>
        <strain evidence="6">CGMCC 1.15095</strain>
    </source>
</reference>
<dbReference type="Proteomes" id="UP000608154">
    <property type="component" value="Unassembled WGS sequence"/>
</dbReference>
<dbReference type="CDD" id="cd01949">
    <property type="entry name" value="GGDEF"/>
    <property type="match status" value="1"/>
</dbReference>
<dbReference type="AlphaFoldDB" id="A0A916TX81"/>
<dbReference type="Pfam" id="PF00990">
    <property type="entry name" value="GGDEF"/>
    <property type="match status" value="1"/>
</dbReference>
<gene>
    <name evidence="6" type="ORF">GCM10011494_32180</name>
</gene>
<evidence type="ECO:0000256" key="2">
    <source>
        <dbReference type="ARBA" id="ARBA00034247"/>
    </source>
</evidence>
<dbReference type="EC" id="2.7.7.65" evidence="1"/>
<dbReference type="GO" id="GO:0052621">
    <property type="term" value="F:diguanylate cyclase activity"/>
    <property type="evidence" value="ECO:0007669"/>
    <property type="project" value="UniProtKB-EC"/>
</dbReference>
<evidence type="ECO:0000256" key="4">
    <source>
        <dbReference type="SAM" id="Phobius"/>
    </source>
</evidence>
<evidence type="ECO:0000256" key="3">
    <source>
        <dbReference type="SAM" id="MobiDB-lite"/>
    </source>
</evidence>
<accession>A0A916TX81</accession>
<feature type="compositionally biased region" description="Basic and acidic residues" evidence="3">
    <location>
        <begin position="308"/>
        <end position="322"/>
    </location>
</feature>
<name>A0A916TX81_9SPHN</name>
<reference evidence="6" key="1">
    <citation type="journal article" date="2014" name="Int. J. Syst. Evol. Microbiol.">
        <title>Complete genome sequence of Corynebacterium casei LMG S-19264T (=DSM 44701T), isolated from a smear-ripened cheese.</title>
        <authorList>
            <consortium name="US DOE Joint Genome Institute (JGI-PGF)"/>
            <person name="Walter F."/>
            <person name="Albersmeier A."/>
            <person name="Kalinowski J."/>
            <person name="Ruckert C."/>
        </authorList>
    </citation>
    <scope>NUCLEOTIDE SEQUENCE</scope>
    <source>
        <strain evidence="6">CGMCC 1.15095</strain>
    </source>
</reference>
<sequence length="338" mass="36804">MPSRGQIERREAQHTGLLLEHSFLFRIPPRLAWTIVIALLCAVAFVEYLLPGEIWFGPVYLAVIALAAWSLSARTAIAIGLTVLLVKLLTGTLPFYPNGSEVAVANLAVRVLGITIVVVFIGMARKSCEREWRFARTDALTGALNRQAFFELVESGRCQGGWSALIYADLDGLKKVNDEEGHGQGDRSLTTFAEIVRKTIRKGDVFARMGGDEFVIFMKLRDAEAGQVVARRLHRTINAGAPEAARRLTCSLGVLLLPDGSREIDTELRAADAIMYEAKKSRAGVLVATLGERDGEKVLSPPVPVFDAPERESAVRKADRTEPPTGDEPSVPEATVAA</sequence>
<feature type="transmembrane region" description="Helical" evidence="4">
    <location>
        <begin position="78"/>
        <end position="96"/>
    </location>
</feature>
<dbReference type="PANTHER" id="PTHR45138">
    <property type="entry name" value="REGULATORY COMPONENTS OF SENSORY TRANSDUCTION SYSTEM"/>
    <property type="match status" value="1"/>
</dbReference>
<dbReference type="SMART" id="SM00267">
    <property type="entry name" value="GGDEF"/>
    <property type="match status" value="1"/>
</dbReference>
<feature type="transmembrane region" description="Helical" evidence="4">
    <location>
        <begin position="54"/>
        <end position="71"/>
    </location>
</feature>
<dbReference type="InterPro" id="IPR050469">
    <property type="entry name" value="Diguanylate_Cyclase"/>
</dbReference>
<dbReference type="EMBL" id="BMHK01000028">
    <property type="protein sequence ID" value="GGC11005.1"/>
    <property type="molecule type" value="Genomic_DNA"/>
</dbReference>
<feature type="domain" description="GGDEF" evidence="5">
    <location>
        <begin position="161"/>
        <end position="293"/>
    </location>
</feature>
<evidence type="ECO:0000313" key="7">
    <source>
        <dbReference type="Proteomes" id="UP000608154"/>
    </source>
</evidence>
<evidence type="ECO:0000313" key="6">
    <source>
        <dbReference type="EMBL" id="GGC11005.1"/>
    </source>
</evidence>
<feature type="transmembrane region" description="Helical" evidence="4">
    <location>
        <begin position="31"/>
        <end position="48"/>
    </location>
</feature>
<dbReference type="InterPro" id="IPR043128">
    <property type="entry name" value="Rev_trsase/Diguanyl_cyclase"/>
</dbReference>
<organism evidence="6 7">
    <name type="scientific">Novosphingobium endophyticum</name>
    <dbReference type="NCBI Taxonomy" id="1955250"/>
    <lineage>
        <taxon>Bacteria</taxon>
        <taxon>Pseudomonadati</taxon>
        <taxon>Pseudomonadota</taxon>
        <taxon>Alphaproteobacteria</taxon>
        <taxon>Sphingomonadales</taxon>
        <taxon>Sphingomonadaceae</taxon>
        <taxon>Novosphingobium</taxon>
    </lineage>
</organism>
<dbReference type="PROSITE" id="PS50887">
    <property type="entry name" value="GGDEF"/>
    <property type="match status" value="1"/>
</dbReference>
<comment type="catalytic activity">
    <reaction evidence="2">
        <text>2 GTP = 3',3'-c-di-GMP + 2 diphosphate</text>
        <dbReference type="Rhea" id="RHEA:24898"/>
        <dbReference type="ChEBI" id="CHEBI:33019"/>
        <dbReference type="ChEBI" id="CHEBI:37565"/>
        <dbReference type="ChEBI" id="CHEBI:58805"/>
        <dbReference type="EC" id="2.7.7.65"/>
    </reaction>
</comment>
<comment type="caution">
    <text evidence="6">The sequence shown here is derived from an EMBL/GenBank/DDBJ whole genome shotgun (WGS) entry which is preliminary data.</text>
</comment>
<dbReference type="Gene3D" id="3.30.70.270">
    <property type="match status" value="1"/>
</dbReference>
<dbReference type="RefSeq" id="WP_229736423.1">
    <property type="nucleotide sequence ID" value="NZ_BMHK01000028.1"/>
</dbReference>
<dbReference type="PANTHER" id="PTHR45138:SF9">
    <property type="entry name" value="DIGUANYLATE CYCLASE DGCM-RELATED"/>
    <property type="match status" value="1"/>
</dbReference>
<dbReference type="NCBIfam" id="TIGR00254">
    <property type="entry name" value="GGDEF"/>
    <property type="match status" value="1"/>
</dbReference>
<keyword evidence="4" id="KW-0812">Transmembrane</keyword>
<evidence type="ECO:0000259" key="5">
    <source>
        <dbReference type="PROSITE" id="PS50887"/>
    </source>
</evidence>
<feature type="transmembrane region" description="Helical" evidence="4">
    <location>
        <begin position="102"/>
        <end position="124"/>
    </location>
</feature>
<dbReference type="SUPFAM" id="SSF55073">
    <property type="entry name" value="Nucleotide cyclase"/>
    <property type="match status" value="1"/>
</dbReference>